<sequence>MDESMIWYFWFIAVFVVAVLFLPGKWFRDLSPWIFLGAAGATFVVAYMFTLNVGFAFEYVAAISLTSQCPALAGFVKAMAHN</sequence>
<evidence type="ECO:0000256" key="1">
    <source>
        <dbReference type="SAM" id="Phobius"/>
    </source>
</evidence>
<keyword evidence="1" id="KW-0472">Membrane</keyword>
<dbReference type="EMBL" id="MFGM01000006">
    <property type="protein sequence ID" value="OGF38205.1"/>
    <property type="molecule type" value="Genomic_DNA"/>
</dbReference>
<dbReference type="Proteomes" id="UP000178656">
    <property type="component" value="Unassembled WGS sequence"/>
</dbReference>
<protein>
    <submittedName>
        <fullName evidence="2">Uncharacterized protein</fullName>
    </submittedName>
</protein>
<evidence type="ECO:0000313" key="3">
    <source>
        <dbReference type="Proteomes" id="UP000178656"/>
    </source>
</evidence>
<comment type="caution">
    <text evidence="2">The sequence shown here is derived from an EMBL/GenBank/DDBJ whole genome shotgun (WGS) entry which is preliminary data.</text>
</comment>
<dbReference type="AlphaFoldDB" id="A0A1F5TH35"/>
<keyword evidence="1" id="KW-1133">Transmembrane helix</keyword>
<evidence type="ECO:0000313" key="2">
    <source>
        <dbReference type="EMBL" id="OGF38205.1"/>
    </source>
</evidence>
<keyword evidence="1" id="KW-0812">Transmembrane</keyword>
<reference evidence="2 3" key="1">
    <citation type="journal article" date="2016" name="Nat. Commun.">
        <title>Thousands of microbial genomes shed light on interconnected biogeochemical processes in an aquifer system.</title>
        <authorList>
            <person name="Anantharaman K."/>
            <person name="Brown C.T."/>
            <person name="Hug L.A."/>
            <person name="Sharon I."/>
            <person name="Castelle C.J."/>
            <person name="Probst A.J."/>
            <person name="Thomas B.C."/>
            <person name="Singh A."/>
            <person name="Wilkins M.J."/>
            <person name="Karaoz U."/>
            <person name="Brodie E.L."/>
            <person name="Williams K.H."/>
            <person name="Hubbard S.S."/>
            <person name="Banfield J.F."/>
        </authorList>
    </citation>
    <scope>NUCLEOTIDE SEQUENCE [LARGE SCALE GENOMIC DNA]</scope>
</reference>
<accession>A0A1F5TH35</accession>
<name>A0A1F5TH35_9BACT</name>
<gene>
    <name evidence="2" type="ORF">A2482_03960</name>
</gene>
<feature type="transmembrane region" description="Helical" evidence="1">
    <location>
        <begin position="6"/>
        <end position="23"/>
    </location>
</feature>
<feature type="transmembrane region" description="Helical" evidence="1">
    <location>
        <begin position="30"/>
        <end position="50"/>
    </location>
</feature>
<organism evidence="2 3">
    <name type="scientific">Candidatus Falkowbacteria bacterium RIFOXYC2_FULL_48_21</name>
    <dbReference type="NCBI Taxonomy" id="1798005"/>
    <lineage>
        <taxon>Bacteria</taxon>
        <taxon>Candidatus Falkowiibacteriota</taxon>
    </lineage>
</organism>
<proteinExistence type="predicted"/>